<sequence>MENQEPKIENQFHFENDIGEIHLKENRDFEDQVDKELRLKVSYTHELEMALRLEESSYLTWMFDWDELEKKGVDGFTGCIIVSVRQKNMATVHQKYVFEVTRDVKSLTRRIGSVAELQQHSTWQRCGLNYEVTLQSFSLLSRCLEIDTQFNQSADSDLTLNVERFQLHLNSQFLKFHSKYFSNKLAAYVMDVFLPTLNLPGVRYEAFARLVSMISPNAILPSEEFYDSILELANQLSMPAASRIITQMILRGTHLNFYQVLTFADKHRLDELVDHCLSYISTKDHLQRMKNMESIKLLSAGCSKKILGKYLEIQNA</sequence>
<dbReference type="SUPFAM" id="SSF54695">
    <property type="entry name" value="POZ domain"/>
    <property type="match status" value="1"/>
</dbReference>
<dbReference type="PANTHER" id="PTHR22744:SF17">
    <property type="entry name" value="BTB DOMAIN-CONTAINING PROTEIN"/>
    <property type="match status" value="1"/>
</dbReference>
<dbReference type="InterPro" id="IPR000210">
    <property type="entry name" value="BTB/POZ_dom"/>
</dbReference>
<evidence type="ECO:0000313" key="2">
    <source>
        <dbReference type="EMBL" id="KAF1759945.1"/>
    </source>
</evidence>
<feature type="domain" description="BTB" evidence="1">
    <location>
        <begin position="156"/>
        <end position="253"/>
    </location>
</feature>
<dbReference type="InterPro" id="IPR011333">
    <property type="entry name" value="SKP1/BTB/POZ_sf"/>
</dbReference>
<dbReference type="SMART" id="SM00225">
    <property type="entry name" value="BTB"/>
    <property type="match status" value="1"/>
</dbReference>
<name>A0A6A5GZD0_CAERE</name>
<gene>
    <name evidence="2" type="ORF">GCK72_008190</name>
</gene>
<proteinExistence type="predicted"/>
<accession>A0A6A5GZD0</accession>
<comment type="caution">
    <text evidence="2">The sequence shown here is derived from an EMBL/GenBank/DDBJ whole genome shotgun (WGS) entry which is preliminary data.</text>
</comment>
<dbReference type="CTD" id="9814268"/>
<evidence type="ECO:0000313" key="3">
    <source>
        <dbReference type="Proteomes" id="UP000483820"/>
    </source>
</evidence>
<dbReference type="EMBL" id="WUAV01000003">
    <property type="protein sequence ID" value="KAF1759945.1"/>
    <property type="molecule type" value="Genomic_DNA"/>
</dbReference>
<protein>
    <recommendedName>
        <fullName evidence="1">BTB domain-containing protein</fullName>
    </recommendedName>
</protein>
<dbReference type="KEGG" id="crq:GCK72_008190"/>
<dbReference type="Pfam" id="PF00651">
    <property type="entry name" value="BTB"/>
    <property type="match status" value="1"/>
</dbReference>
<organism evidence="2 3">
    <name type="scientific">Caenorhabditis remanei</name>
    <name type="common">Caenorhabditis vulgaris</name>
    <dbReference type="NCBI Taxonomy" id="31234"/>
    <lineage>
        <taxon>Eukaryota</taxon>
        <taxon>Metazoa</taxon>
        <taxon>Ecdysozoa</taxon>
        <taxon>Nematoda</taxon>
        <taxon>Chromadorea</taxon>
        <taxon>Rhabditida</taxon>
        <taxon>Rhabditina</taxon>
        <taxon>Rhabditomorpha</taxon>
        <taxon>Rhabditoidea</taxon>
        <taxon>Rhabditidae</taxon>
        <taxon>Peloderinae</taxon>
        <taxon>Caenorhabditis</taxon>
    </lineage>
</organism>
<dbReference type="GeneID" id="9814268"/>
<dbReference type="RefSeq" id="XP_003102153.2">
    <property type="nucleotide sequence ID" value="XM_003102105.2"/>
</dbReference>
<reference evidence="2 3" key="1">
    <citation type="submission" date="2019-12" db="EMBL/GenBank/DDBJ databases">
        <title>Chromosome-level assembly of the Caenorhabditis remanei genome.</title>
        <authorList>
            <person name="Teterina A.A."/>
            <person name="Willis J.H."/>
            <person name="Phillips P.C."/>
        </authorList>
    </citation>
    <scope>NUCLEOTIDE SEQUENCE [LARGE SCALE GENOMIC DNA]</scope>
    <source>
        <strain evidence="2 3">PX506</strain>
        <tissue evidence="2">Whole organism</tissue>
    </source>
</reference>
<evidence type="ECO:0000259" key="1">
    <source>
        <dbReference type="SMART" id="SM00225"/>
    </source>
</evidence>
<dbReference type="PANTHER" id="PTHR22744">
    <property type="entry name" value="HELIX LOOP HELIX PROTEIN 21-RELATED"/>
    <property type="match status" value="1"/>
</dbReference>
<dbReference type="AlphaFoldDB" id="A0A6A5GZD0"/>
<dbReference type="Proteomes" id="UP000483820">
    <property type="component" value="Chromosome III"/>
</dbReference>
<dbReference type="CDD" id="cd14733">
    <property type="entry name" value="BACK"/>
    <property type="match status" value="1"/>
</dbReference>
<dbReference type="Gene3D" id="3.30.710.10">
    <property type="entry name" value="Potassium Channel Kv1.1, Chain A"/>
    <property type="match status" value="1"/>
</dbReference>